<feature type="transmembrane region" description="Helical" evidence="1">
    <location>
        <begin position="134"/>
        <end position="152"/>
    </location>
</feature>
<keyword evidence="1" id="KW-0472">Membrane</keyword>
<evidence type="ECO:0000313" key="3">
    <source>
        <dbReference type="Proteomes" id="UP000229459"/>
    </source>
</evidence>
<feature type="transmembrane region" description="Helical" evidence="1">
    <location>
        <begin position="20"/>
        <end position="37"/>
    </location>
</feature>
<evidence type="ECO:0000313" key="2">
    <source>
        <dbReference type="EMBL" id="PIP52856.1"/>
    </source>
</evidence>
<comment type="caution">
    <text evidence="2">The sequence shown here is derived from an EMBL/GenBank/DDBJ whole genome shotgun (WGS) entry which is preliminary data.</text>
</comment>
<keyword evidence="1" id="KW-1133">Transmembrane helix</keyword>
<name>A0A2H0B5E2_9BACT</name>
<feature type="transmembrane region" description="Helical" evidence="1">
    <location>
        <begin position="370"/>
        <end position="388"/>
    </location>
</feature>
<evidence type="ECO:0000256" key="1">
    <source>
        <dbReference type="SAM" id="Phobius"/>
    </source>
</evidence>
<organism evidence="2 3">
    <name type="scientific">Candidatus Beckwithbacteria bacterium CG23_combo_of_CG06-09_8_20_14_all_34_8</name>
    <dbReference type="NCBI Taxonomy" id="1974497"/>
    <lineage>
        <taxon>Bacteria</taxon>
        <taxon>Candidatus Beckwithiibacteriota</taxon>
    </lineage>
</organism>
<feature type="transmembrane region" description="Helical" evidence="1">
    <location>
        <begin position="255"/>
        <end position="277"/>
    </location>
</feature>
<accession>A0A2H0B5E2</accession>
<feature type="transmembrane region" description="Helical" evidence="1">
    <location>
        <begin position="297"/>
        <end position="321"/>
    </location>
</feature>
<feature type="transmembrane region" description="Helical" evidence="1">
    <location>
        <begin position="341"/>
        <end position="358"/>
    </location>
</feature>
<dbReference type="AlphaFoldDB" id="A0A2H0B5E2"/>
<gene>
    <name evidence="2" type="ORF">COX08_04070</name>
</gene>
<dbReference type="Proteomes" id="UP000229459">
    <property type="component" value="Unassembled WGS sequence"/>
</dbReference>
<evidence type="ECO:0008006" key="4">
    <source>
        <dbReference type="Google" id="ProtNLM"/>
    </source>
</evidence>
<sequence>MKKLLVSYIKEKMQIKNKPAIYLIFGLILLIKLYAQFETKYPIFKHSEIKIYRGNGALLPISVKEKSHLLKIELENHLNQNIYIDLNPDIKWNISIKGERVNYINSQGKIEIPLKSYDWGGVDITIQKKISYKFIIDLIFFTGVIVMLFLQLFNNKFIQYVSVVFTLLYLSIFIYGNWQYLNESINLDELSWRYSQSQYVMGQGSPIIIGDEQVYVLAASQYVKTGDPVSINFEHPPLGKYLYGLGLMLTDKPRLISLAFVITSLILFIWLAKIYLIKEFLIYPEVLLFISNDIFLNLAKTVMLDLPQLIFLILASISYILAVKKNKLIWFLGKKDSLGNGGIYLVLILGKIKTWWALEYQKTISFEEWNISWPLSFIAFIFSLWQSFRQKLRPNFVQLWVLGYLFILSLGAIAPNLLVIVLPFIFIESVKFLDNISQVKSKYV</sequence>
<feature type="transmembrane region" description="Helical" evidence="1">
    <location>
        <begin position="158"/>
        <end position="178"/>
    </location>
</feature>
<protein>
    <recommendedName>
        <fullName evidence="4">Glycosyltransferase RgtA/B/C/D-like domain-containing protein</fullName>
    </recommendedName>
</protein>
<feature type="transmembrane region" description="Helical" evidence="1">
    <location>
        <begin position="400"/>
        <end position="427"/>
    </location>
</feature>
<dbReference type="EMBL" id="PCSR01000098">
    <property type="protein sequence ID" value="PIP52856.1"/>
    <property type="molecule type" value="Genomic_DNA"/>
</dbReference>
<reference evidence="2 3" key="1">
    <citation type="submission" date="2017-09" db="EMBL/GenBank/DDBJ databases">
        <title>Depth-based differentiation of microbial function through sediment-hosted aquifers and enrichment of novel symbionts in the deep terrestrial subsurface.</title>
        <authorList>
            <person name="Probst A.J."/>
            <person name="Ladd B."/>
            <person name="Jarett J.K."/>
            <person name="Geller-Mcgrath D.E."/>
            <person name="Sieber C.M."/>
            <person name="Emerson J.B."/>
            <person name="Anantharaman K."/>
            <person name="Thomas B.C."/>
            <person name="Malmstrom R."/>
            <person name="Stieglmeier M."/>
            <person name="Klingl A."/>
            <person name="Woyke T."/>
            <person name="Ryan C.M."/>
            <person name="Banfield J.F."/>
        </authorList>
    </citation>
    <scope>NUCLEOTIDE SEQUENCE [LARGE SCALE GENOMIC DNA]</scope>
    <source>
        <strain evidence="2">CG23_combo_of_CG06-09_8_20_14_all_34_8</strain>
    </source>
</reference>
<proteinExistence type="predicted"/>
<keyword evidence="1" id="KW-0812">Transmembrane</keyword>